<dbReference type="EMBL" id="MKGR01000005">
    <property type="protein sequence ID" value="OKP07974.1"/>
    <property type="molecule type" value="Genomic_DNA"/>
</dbReference>
<sequence length="37" mass="4099">MRVITAKIIIEKMFAPIPNMINGGVSRLNQNDQKGEA</sequence>
<reference evidence="1 2" key="1">
    <citation type="submission" date="2016-09" db="EMBL/GenBank/DDBJ databases">
        <title>Xenorhabdus thuongxuanensis sp. nov. and Xenorhabdus eapokensis sp. nov., isolated from Steinernema species.</title>
        <authorList>
            <person name="Kaempfer P."/>
            <person name="Tobias N.J."/>
            <person name="Phan Ke L."/>
            <person name="Bode H.B."/>
            <person name="Glaeser S.P."/>
        </authorList>
    </citation>
    <scope>NUCLEOTIDE SEQUENCE [LARGE SCALE GENOMIC DNA]</scope>
    <source>
        <strain evidence="1 2">30TX1</strain>
    </source>
</reference>
<organism evidence="1 2">
    <name type="scientific">Xenorhabdus thuongxuanensis</name>
    <dbReference type="NCBI Taxonomy" id="1873484"/>
    <lineage>
        <taxon>Bacteria</taxon>
        <taxon>Pseudomonadati</taxon>
        <taxon>Pseudomonadota</taxon>
        <taxon>Gammaproteobacteria</taxon>
        <taxon>Enterobacterales</taxon>
        <taxon>Morganellaceae</taxon>
        <taxon>Xenorhabdus</taxon>
    </lineage>
</organism>
<evidence type="ECO:0000313" key="1">
    <source>
        <dbReference type="EMBL" id="OKP07974.1"/>
    </source>
</evidence>
<comment type="caution">
    <text evidence="1">The sequence shown here is derived from an EMBL/GenBank/DDBJ whole genome shotgun (WGS) entry which is preliminary data.</text>
</comment>
<protein>
    <submittedName>
        <fullName evidence="1">Uncharacterized protein</fullName>
    </submittedName>
</protein>
<proteinExistence type="predicted"/>
<name>A0A1Q5U675_9GAMM</name>
<keyword evidence="2" id="KW-1185">Reference proteome</keyword>
<dbReference type="AlphaFoldDB" id="A0A1Q5U675"/>
<evidence type="ECO:0000313" key="2">
    <source>
        <dbReference type="Proteomes" id="UP000186277"/>
    </source>
</evidence>
<gene>
    <name evidence="1" type="ORF">Xentx_01025</name>
</gene>
<dbReference type="Proteomes" id="UP000186277">
    <property type="component" value="Unassembled WGS sequence"/>
</dbReference>
<accession>A0A1Q5U675</accession>